<dbReference type="AlphaFoldDB" id="G8ZYT0"/>
<gene>
    <name evidence="1" type="primary">TDEL0G01880</name>
    <name evidence="1" type="ORF">TDEL_0G01880</name>
</gene>
<evidence type="ECO:0000313" key="2">
    <source>
        <dbReference type="Proteomes" id="UP000005627"/>
    </source>
</evidence>
<evidence type="ECO:0000313" key="1">
    <source>
        <dbReference type="EMBL" id="CCE93555.1"/>
    </source>
</evidence>
<dbReference type="EMBL" id="HE616748">
    <property type="protein sequence ID" value="CCE93555.1"/>
    <property type="molecule type" value="Genomic_DNA"/>
</dbReference>
<name>G8ZYT0_TORDE</name>
<sequence length="90" mass="10520">MRQSHRFCRDLQKLDIVYEDLVQMESLEKVSPVQIYRIQELPKLLEACSGLLVRSLALAQRFIAWNVRSNEFLSGLDHKMKELEGKIDAM</sequence>
<keyword evidence="2" id="KW-1185">Reference proteome</keyword>
<dbReference type="HOGENOM" id="CLU_2442422_0_0_1"/>
<dbReference type="InParanoid" id="G8ZYT0"/>
<protein>
    <submittedName>
        <fullName evidence="1">Uncharacterized protein</fullName>
    </submittedName>
</protein>
<dbReference type="GeneID" id="11504692"/>
<accession>G8ZYT0</accession>
<dbReference type="OrthoDB" id="4038250at2759"/>
<dbReference type="RefSeq" id="XP_003682766.1">
    <property type="nucleotide sequence ID" value="XM_003682718.1"/>
</dbReference>
<reference evidence="1 2" key="1">
    <citation type="journal article" date="2011" name="Proc. Natl. Acad. Sci. U.S.A.">
        <title>Evolutionary erosion of yeast sex chromosomes by mating-type switching accidents.</title>
        <authorList>
            <person name="Gordon J.L."/>
            <person name="Armisen D."/>
            <person name="Proux-Wera E."/>
            <person name="Oheigeartaigh S.S."/>
            <person name="Byrne K.P."/>
            <person name="Wolfe K.H."/>
        </authorList>
    </citation>
    <scope>NUCLEOTIDE SEQUENCE [LARGE SCALE GENOMIC DNA]</scope>
    <source>
        <strain evidence="2">ATCC 10662 / CBS 1146 / NBRC 0425 / NCYC 2629 / NRRL Y-866</strain>
    </source>
</reference>
<proteinExistence type="predicted"/>
<dbReference type="Proteomes" id="UP000005627">
    <property type="component" value="Chromosome 7"/>
</dbReference>
<dbReference type="KEGG" id="tdl:TDEL_0G01880"/>
<organism evidence="1 2">
    <name type="scientific">Torulaspora delbrueckii</name>
    <name type="common">Yeast</name>
    <name type="synonym">Candida colliculosa</name>
    <dbReference type="NCBI Taxonomy" id="4950"/>
    <lineage>
        <taxon>Eukaryota</taxon>
        <taxon>Fungi</taxon>
        <taxon>Dikarya</taxon>
        <taxon>Ascomycota</taxon>
        <taxon>Saccharomycotina</taxon>
        <taxon>Saccharomycetes</taxon>
        <taxon>Saccharomycetales</taxon>
        <taxon>Saccharomycetaceae</taxon>
        <taxon>Torulaspora</taxon>
    </lineage>
</organism>